<evidence type="ECO:0000313" key="1">
    <source>
        <dbReference type="EMBL" id="MPC21999.1"/>
    </source>
</evidence>
<protein>
    <submittedName>
        <fullName evidence="1">Uncharacterized protein</fullName>
    </submittedName>
</protein>
<evidence type="ECO:0000313" key="2">
    <source>
        <dbReference type="Proteomes" id="UP000324222"/>
    </source>
</evidence>
<name>A0A5B7DLN5_PORTR</name>
<accession>A0A5B7DLN5</accession>
<dbReference type="OrthoDB" id="6363451at2759"/>
<dbReference type="AlphaFoldDB" id="A0A5B7DLN5"/>
<keyword evidence="2" id="KW-1185">Reference proteome</keyword>
<dbReference type="EMBL" id="VSRR010001040">
    <property type="protein sequence ID" value="MPC21999.1"/>
    <property type="molecule type" value="Genomic_DNA"/>
</dbReference>
<dbReference type="Proteomes" id="UP000324222">
    <property type="component" value="Unassembled WGS sequence"/>
</dbReference>
<sequence length="291" mass="33642">MEVSEQEHWEMLAALYKHGTNTKALVTELSNWGQEKVEHYIKCCRKNAKRKEKECEQNRLGDEMWLTKWLSHTRNMHILEGTFDGDARGRVSSFVPKDQGRLLSKVMLFLSEEEEHPPPSSSTDPDYKEIYRYLGQVLEGEEPSQLSQGSATMVLRMLDRVEEVATKSKYRGTLNNRLHLKPPPYITSWKGPTDEEQLEEEEDRRFIFRPECPLFTTGDEEGLTEEEEITELQKDDANYELKKQEALKKSKEVQAAVATSLTNIPGLNPYAFPQDLLIKPEYINEEAVENS</sequence>
<gene>
    <name evidence="1" type="ORF">E2C01_015003</name>
</gene>
<organism evidence="1 2">
    <name type="scientific">Portunus trituberculatus</name>
    <name type="common">Swimming crab</name>
    <name type="synonym">Neptunus trituberculatus</name>
    <dbReference type="NCBI Taxonomy" id="210409"/>
    <lineage>
        <taxon>Eukaryota</taxon>
        <taxon>Metazoa</taxon>
        <taxon>Ecdysozoa</taxon>
        <taxon>Arthropoda</taxon>
        <taxon>Crustacea</taxon>
        <taxon>Multicrustacea</taxon>
        <taxon>Malacostraca</taxon>
        <taxon>Eumalacostraca</taxon>
        <taxon>Eucarida</taxon>
        <taxon>Decapoda</taxon>
        <taxon>Pleocyemata</taxon>
        <taxon>Brachyura</taxon>
        <taxon>Eubrachyura</taxon>
        <taxon>Portunoidea</taxon>
        <taxon>Portunidae</taxon>
        <taxon>Portuninae</taxon>
        <taxon>Portunus</taxon>
    </lineage>
</organism>
<reference evidence="1 2" key="1">
    <citation type="submission" date="2019-05" db="EMBL/GenBank/DDBJ databases">
        <title>Another draft genome of Portunus trituberculatus and its Hox gene families provides insights of decapod evolution.</title>
        <authorList>
            <person name="Jeong J.-H."/>
            <person name="Song I."/>
            <person name="Kim S."/>
            <person name="Choi T."/>
            <person name="Kim D."/>
            <person name="Ryu S."/>
            <person name="Kim W."/>
        </authorList>
    </citation>
    <scope>NUCLEOTIDE SEQUENCE [LARGE SCALE GENOMIC DNA]</scope>
    <source>
        <tissue evidence="1">Muscle</tissue>
    </source>
</reference>
<comment type="caution">
    <text evidence="1">The sequence shown here is derived from an EMBL/GenBank/DDBJ whole genome shotgun (WGS) entry which is preliminary data.</text>
</comment>
<proteinExistence type="predicted"/>